<dbReference type="EMBL" id="JAOQNS010000006">
    <property type="protein sequence ID" value="MCW2308199.1"/>
    <property type="molecule type" value="Genomic_DNA"/>
</dbReference>
<comment type="subcellular location">
    <subcellularLocation>
        <location evidence="6">Cell membrane</location>
        <topology evidence="6">Multi-pass membrane protein</topology>
    </subcellularLocation>
    <subcellularLocation>
        <location evidence="1">Membrane</location>
    </subcellularLocation>
</comment>
<dbReference type="PROSITE" id="PS50895">
    <property type="entry name" value="SURF1"/>
    <property type="match status" value="1"/>
</dbReference>
<dbReference type="PANTHER" id="PTHR23427:SF2">
    <property type="entry name" value="SURFEIT LOCUS PROTEIN 1"/>
    <property type="match status" value="1"/>
</dbReference>
<keyword evidence="5 6" id="KW-0472">Membrane</keyword>
<comment type="similarity">
    <text evidence="2 6">Belongs to the SURF1 family.</text>
</comment>
<proteinExistence type="inferred from homology"/>
<keyword evidence="6" id="KW-1003">Cell membrane</keyword>
<evidence type="ECO:0000313" key="7">
    <source>
        <dbReference type="EMBL" id="MCW2308199.1"/>
    </source>
</evidence>
<name>A0ABT3HCS0_9HYPH</name>
<gene>
    <name evidence="7" type="ORF">M2319_002538</name>
</gene>
<feature type="transmembrane region" description="Helical" evidence="6">
    <location>
        <begin position="224"/>
        <end position="242"/>
    </location>
</feature>
<dbReference type="InterPro" id="IPR002994">
    <property type="entry name" value="Surf1/Shy1"/>
</dbReference>
<evidence type="ECO:0000256" key="5">
    <source>
        <dbReference type="ARBA" id="ARBA00023136"/>
    </source>
</evidence>
<protein>
    <recommendedName>
        <fullName evidence="6">SURF1-like protein</fullName>
    </recommendedName>
</protein>
<dbReference type="RefSeq" id="WP_264601816.1">
    <property type="nucleotide sequence ID" value="NZ_JAOQNS010000006.1"/>
</dbReference>
<accession>A0ABT3HCS0</accession>
<keyword evidence="3 6" id="KW-0812">Transmembrane</keyword>
<dbReference type="Pfam" id="PF02104">
    <property type="entry name" value="SURF1"/>
    <property type="match status" value="1"/>
</dbReference>
<reference evidence="8" key="1">
    <citation type="submission" date="2023-07" db="EMBL/GenBank/DDBJ databases">
        <title>Genome sequencing of Purple Non-Sulfur Bacteria from various extreme environments.</title>
        <authorList>
            <person name="Mayer M."/>
        </authorList>
    </citation>
    <scope>NUCLEOTIDE SEQUENCE [LARGE SCALE GENOMIC DNA]</scope>
    <source>
        <strain evidence="8">DSM 17935</strain>
    </source>
</reference>
<evidence type="ECO:0000256" key="3">
    <source>
        <dbReference type="ARBA" id="ARBA00022692"/>
    </source>
</evidence>
<evidence type="ECO:0000313" key="8">
    <source>
        <dbReference type="Proteomes" id="UP001209755"/>
    </source>
</evidence>
<evidence type="ECO:0000256" key="1">
    <source>
        <dbReference type="ARBA" id="ARBA00004370"/>
    </source>
</evidence>
<evidence type="ECO:0000256" key="6">
    <source>
        <dbReference type="RuleBase" id="RU363076"/>
    </source>
</evidence>
<keyword evidence="8" id="KW-1185">Reference proteome</keyword>
<evidence type="ECO:0000256" key="2">
    <source>
        <dbReference type="ARBA" id="ARBA00007165"/>
    </source>
</evidence>
<dbReference type="Proteomes" id="UP001209755">
    <property type="component" value="Unassembled WGS sequence"/>
</dbReference>
<dbReference type="InterPro" id="IPR045214">
    <property type="entry name" value="Surf1/Surf4"/>
</dbReference>
<dbReference type="PANTHER" id="PTHR23427">
    <property type="entry name" value="SURFEIT LOCUS PROTEIN"/>
    <property type="match status" value="1"/>
</dbReference>
<sequence>MADKAERPAWRGLVVPAVFTLIGLVILISLGNWQVRRLAWKEDLIATIHTRVVSEPVSLETALAAWKKTGDIAYQPVRVAGTFDHSHEFHVNSTDKGEVGWNVYTPLVTDDGHTVLVNRGFVPYDKKEPETRAEGEVEGPVAFVGLARTPLAEKPNYFVPDNDVSGNVFYWRDFATMAKQAGIAGDSGLVPFFVEVREMDVPGSWPRGGVTRVTLPNNHLQYAVTWYGLALTLVGVFAAFAWTRLRRRPEGAEPSVSK</sequence>
<organism evidence="7 8">
    <name type="scientific">Rhodobium gokarnense</name>
    <dbReference type="NCBI Taxonomy" id="364296"/>
    <lineage>
        <taxon>Bacteria</taxon>
        <taxon>Pseudomonadati</taxon>
        <taxon>Pseudomonadota</taxon>
        <taxon>Alphaproteobacteria</taxon>
        <taxon>Hyphomicrobiales</taxon>
        <taxon>Rhodobiaceae</taxon>
        <taxon>Rhodobium</taxon>
    </lineage>
</organism>
<feature type="transmembrane region" description="Helical" evidence="6">
    <location>
        <begin position="12"/>
        <end position="33"/>
    </location>
</feature>
<comment type="caution">
    <text evidence="7">The sequence shown here is derived from an EMBL/GenBank/DDBJ whole genome shotgun (WGS) entry which is preliminary data.</text>
</comment>
<evidence type="ECO:0000256" key="4">
    <source>
        <dbReference type="ARBA" id="ARBA00022989"/>
    </source>
</evidence>
<keyword evidence="4 6" id="KW-1133">Transmembrane helix</keyword>
<dbReference type="CDD" id="cd06662">
    <property type="entry name" value="SURF1"/>
    <property type="match status" value="1"/>
</dbReference>